<dbReference type="Proteomes" id="UP000749311">
    <property type="component" value="Unassembled WGS sequence"/>
</dbReference>
<reference evidence="2 3" key="1">
    <citation type="submission" date="2020-02" db="EMBL/GenBank/DDBJ databases">
        <title>Sequencing the genomes of 1000 actinobacteria strains.</title>
        <authorList>
            <person name="Klenk H.-P."/>
        </authorList>
    </citation>
    <scope>NUCLEOTIDE SEQUENCE [LARGE SCALE GENOMIC DNA]</scope>
    <source>
        <strain evidence="2 3">DSM 19609</strain>
    </source>
</reference>
<proteinExistence type="predicted"/>
<dbReference type="PROSITE" id="PS51384">
    <property type="entry name" value="FAD_FR"/>
    <property type="match status" value="1"/>
</dbReference>
<dbReference type="InterPro" id="IPR007037">
    <property type="entry name" value="SIP_rossman_dom"/>
</dbReference>
<dbReference type="InterPro" id="IPR013113">
    <property type="entry name" value="SIP_FAD-bd"/>
</dbReference>
<comment type="caution">
    <text evidence="2">The sequence shown here is derived from an EMBL/GenBank/DDBJ whole genome shotgun (WGS) entry which is preliminary data.</text>
</comment>
<dbReference type="RefSeq" id="WP_341770062.1">
    <property type="nucleotide sequence ID" value="NZ_BAAAOO010000015.1"/>
</dbReference>
<dbReference type="PANTHER" id="PTHR30157:SF0">
    <property type="entry name" value="NADPH-DEPENDENT FERRIC-CHELATE REDUCTASE"/>
    <property type="match status" value="1"/>
</dbReference>
<sequence length="266" mass="29745">MFDPRRTYQTRELPMGRGFQGAVLRVFGARDHKATVTGIESLAPHVVRVRMTAPTLFEKVEAAPTAWLRMWFPDPHGGSAEYQRAYTFSEADEQTGDFAVDFVVHEPAGPASSWATKARPGMALSVTSLGSSRFDLPDELPKGYLLIGDSASIPAINTVLHTVPADVPVELYLERHTDDDLTIPLVEHPSLRLHWTARDDETSLAEALEERDWWGWHAWAACESGSLRHVRKRLRDEFGFTKPRLHAQAYWNQGRAMGTTAPAQDA</sequence>
<dbReference type="InterPro" id="IPR039374">
    <property type="entry name" value="SIP_fam"/>
</dbReference>
<dbReference type="Pfam" id="PF08021">
    <property type="entry name" value="FAD_binding_9"/>
    <property type="match status" value="1"/>
</dbReference>
<accession>A0ABX0SFH2</accession>
<dbReference type="SUPFAM" id="SSF63380">
    <property type="entry name" value="Riboflavin synthase domain-like"/>
    <property type="match status" value="1"/>
</dbReference>
<evidence type="ECO:0000313" key="3">
    <source>
        <dbReference type="Proteomes" id="UP000749311"/>
    </source>
</evidence>
<dbReference type="InterPro" id="IPR017938">
    <property type="entry name" value="Riboflavin_synthase-like_b-brl"/>
</dbReference>
<gene>
    <name evidence="2" type="ORF">FB473_001376</name>
</gene>
<evidence type="ECO:0000313" key="2">
    <source>
        <dbReference type="EMBL" id="NIH56731.1"/>
    </source>
</evidence>
<dbReference type="Gene3D" id="3.40.50.80">
    <property type="entry name" value="Nucleotide-binding domain of ferredoxin-NADP reductase (FNR) module"/>
    <property type="match status" value="1"/>
</dbReference>
<protein>
    <submittedName>
        <fullName evidence="2">NADPH-dependent ferric siderophore reductase</fullName>
    </submittedName>
</protein>
<evidence type="ECO:0000259" key="1">
    <source>
        <dbReference type="PROSITE" id="PS51384"/>
    </source>
</evidence>
<dbReference type="InterPro" id="IPR039261">
    <property type="entry name" value="FNR_nucleotide-bd"/>
</dbReference>
<dbReference type="Pfam" id="PF04954">
    <property type="entry name" value="SIP"/>
    <property type="match status" value="1"/>
</dbReference>
<organism evidence="2 3">
    <name type="scientific">Brooklawnia cerclae</name>
    <dbReference type="NCBI Taxonomy" id="349934"/>
    <lineage>
        <taxon>Bacteria</taxon>
        <taxon>Bacillati</taxon>
        <taxon>Actinomycetota</taxon>
        <taxon>Actinomycetes</taxon>
        <taxon>Propionibacteriales</taxon>
        <taxon>Propionibacteriaceae</taxon>
        <taxon>Brooklawnia</taxon>
    </lineage>
</organism>
<dbReference type="PANTHER" id="PTHR30157">
    <property type="entry name" value="FERRIC REDUCTASE, NADPH-DEPENDENT"/>
    <property type="match status" value="1"/>
</dbReference>
<dbReference type="CDD" id="cd06193">
    <property type="entry name" value="siderophore_interacting"/>
    <property type="match status" value="1"/>
</dbReference>
<name>A0ABX0SFH2_9ACTN</name>
<dbReference type="InterPro" id="IPR017927">
    <property type="entry name" value="FAD-bd_FR_type"/>
</dbReference>
<dbReference type="EMBL" id="JAAMOZ010000001">
    <property type="protein sequence ID" value="NIH56731.1"/>
    <property type="molecule type" value="Genomic_DNA"/>
</dbReference>
<dbReference type="Gene3D" id="2.40.30.10">
    <property type="entry name" value="Translation factors"/>
    <property type="match status" value="1"/>
</dbReference>
<keyword evidence="3" id="KW-1185">Reference proteome</keyword>
<feature type="domain" description="FAD-binding FR-type" evidence="1">
    <location>
        <begin position="29"/>
        <end position="137"/>
    </location>
</feature>